<dbReference type="OrthoDB" id="9812600at2"/>
<dbReference type="GO" id="GO:0032259">
    <property type="term" value="P:methylation"/>
    <property type="evidence" value="ECO:0007669"/>
    <property type="project" value="UniProtKB-KW"/>
</dbReference>
<dbReference type="AlphaFoldDB" id="A0A5B9EDE8"/>
<dbReference type="PANTHER" id="PTHR36973:SF4">
    <property type="entry name" value="NODULATION PROTEIN"/>
    <property type="match status" value="1"/>
</dbReference>
<gene>
    <name evidence="2" type="ORF">FTW19_10660</name>
</gene>
<dbReference type="EMBL" id="CP042806">
    <property type="protein sequence ID" value="QEE28421.1"/>
    <property type="molecule type" value="Genomic_DNA"/>
</dbReference>
<dbReference type="InterPro" id="IPR029063">
    <property type="entry name" value="SAM-dependent_MTases_sf"/>
</dbReference>
<dbReference type="Pfam" id="PF05050">
    <property type="entry name" value="Methyltransf_21"/>
    <property type="match status" value="1"/>
</dbReference>
<dbReference type="Proteomes" id="UP000321820">
    <property type="component" value="Chromosome"/>
</dbReference>
<accession>A0A5B9EDE8</accession>
<sequence>MRAVKLIKKIWTAGRIFRDKGFSGVMDMIRRKAELSQKLLATKHITTITLDGCTFDLKRLPNTPMKLALLEQDYEAFERRAVMRYVNSNEPVIELGGCIGVVACITNRLLTNPKMHIVVEVNPNAIPILEDSRRRNQCKFEILNEAIAYHADSITFNPASDLWSNALAQWNGEAKVTVPTTRLQDIVNQRGFTSFTLICDIEGHEYDLLLNETEVLQKVNTLILETHARIIGEDKTAEILRKLENAGFRTIDQDSFVVVMARDGHPLKNAPQSAA</sequence>
<keyword evidence="2" id="KW-0808">Transferase</keyword>
<dbReference type="GO" id="GO:0008171">
    <property type="term" value="F:O-methyltransferase activity"/>
    <property type="evidence" value="ECO:0007669"/>
    <property type="project" value="TreeGrafter"/>
</dbReference>
<organism evidence="2 3">
    <name type="scientific">Terriglobus albidus</name>
    <dbReference type="NCBI Taxonomy" id="1592106"/>
    <lineage>
        <taxon>Bacteria</taxon>
        <taxon>Pseudomonadati</taxon>
        <taxon>Acidobacteriota</taxon>
        <taxon>Terriglobia</taxon>
        <taxon>Terriglobales</taxon>
        <taxon>Acidobacteriaceae</taxon>
        <taxon>Terriglobus</taxon>
    </lineage>
</organism>
<dbReference type="KEGG" id="talb:FTW19_10660"/>
<dbReference type="NCBIfam" id="TIGR01444">
    <property type="entry name" value="fkbM_fam"/>
    <property type="match status" value="1"/>
</dbReference>
<dbReference type="SUPFAM" id="SSF53335">
    <property type="entry name" value="S-adenosyl-L-methionine-dependent methyltransferases"/>
    <property type="match status" value="1"/>
</dbReference>
<dbReference type="InterPro" id="IPR053188">
    <property type="entry name" value="FkbM_Methyltransferase"/>
</dbReference>
<evidence type="ECO:0000313" key="2">
    <source>
        <dbReference type="EMBL" id="QEE28421.1"/>
    </source>
</evidence>
<proteinExistence type="predicted"/>
<dbReference type="RefSeq" id="WP_147647611.1">
    <property type="nucleotide sequence ID" value="NZ_CP042806.1"/>
</dbReference>
<dbReference type="Gene3D" id="3.40.50.150">
    <property type="entry name" value="Vaccinia Virus protein VP39"/>
    <property type="match status" value="1"/>
</dbReference>
<evidence type="ECO:0000313" key="3">
    <source>
        <dbReference type="Proteomes" id="UP000321820"/>
    </source>
</evidence>
<dbReference type="PANTHER" id="PTHR36973">
    <property type="entry name" value="SLL1456 PROTEIN-RELATED"/>
    <property type="match status" value="1"/>
</dbReference>
<reference evidence="2 3" key="1">
    <citation type="submission" date="2019-08" db="EMBL/GenBank/DDBJ databases">
        <title>Complete genome sequence of Terriglobus albidus strain ORNL.</title>
        <authorList>
            <person name="Podar M."/>
        </authorList>
    </citation>
    <scope>NUCLEOTIDE SEQUENCE [LARGE SCALE GENOMIC DNA]</scope>
    <source>
        <strain evidence="2 3">ORNL</strain>
    </source>
</reference>
<name>A0A5B9EDE8_9BACT</name>
<dbReference type="InterPro" id="IPR006342">
    <property type="entry name" value="FkbM_mtfrase"/>
</dbReference>
<keyword evidence="2" id="KW-0489">Methyltransferase</keyword>
<evidence type="ECO:0000259" key="1">
    <source>
        <dbReference type="Pfam" id="PF05050"/>
    </source>
</evidence>
<feature type="domain" description="Methyltransferase FkbM" evidence="1">
    <location>
        <begin position="96"/>
        <end position="249"/>
    </location>
</feature>
<keyword evidence="3" id="KW-1185">Reference proteome</keyword>
<protein>
    <submittedName>
        <fullName evidence="2">FkbM family methyltransferase</fullName>
    </submittedName>
</protein>